<evidence type="ECO:0000313" key="9">
    <source>
        <dbReference type="Proteomes" id="UP000075884"/>
    </source>
</evidence>
<feature type="compositionally biased region" description="Low complexity" evidence="7">
    <location>
        <begin position="231"/>
        <end position="249"/>
    </location>
</feature>
<evidence type="ECO:0000256" key="1">
    <source>
        <dbReference type="ARBA" id="ARBA00004123"/>
    </source>
</evidence>
<comment type="subcellular location">
    <subcellularLocation>
        <location evidence="1">Nucleus</location>
    </subcellularLocation>
</comment>
<dbReference type="InterPro" id="IPR013907">
    <property type="entry name" value="Sds3"/>
</dbReference>
<keyword evidence="9" id="KW-1185">Reference proteome</keyword>
<dbReference type="STRING" id="7168.A0A182NAE2"/>
<feature type="compositionally biased region" description="Low complexity" evidence="7">
    <location>
        <begin position="265"/>
        <end position="303"/>
    </location>
</feature>
<dbReference type="Pfam" id="PF08598">
    <property type="entry name" value="Sds3"/>
    <property type="match status" value="1"/>
</dbReference>
<dbReference type="AlphaFoldDB" id="A0A182NAE2"/>
<evidence type="ECO:0000256" key="2">
    <source>
        <dbReference type="ARBA" id="ARBA00022491"/>
    </source>
</evidence>
<feature type="coiled-coil region" evidence="6">
    <location>
        <begin position="114"/>
        <end position="141"/>
    </location>
</feature>
<keyword evidence="4" id="KW-0804">Transcription</keyword>
<dbReference type="VEuPathDB" id="VectorBase:ADIR004618"/>
<evidence type="ECO:0000256" key="7">
    <source>
        <dbReference type="SAM" id="MobiDB-lite"/>
    </source>
</evidence>
<dbReference type="Proteomes" id="UP000075884">
    <property type="component" value="Unassembled WGS sequence"/>
</dbReference>
<dbReference type="GO" id="GO:0005654">
    <property type="term" value="C:nucleoplasm"/>
    <property type="evidence" value="ECO:0007669"/>
    <property type="project" value="UniProtKB-ARBA"/>
</dbReference>
<proteinExistence type="predicted"/>
<evidence type="ECO:0000256" key="5">
    <source>
        <dbReference type="ARBA" id="ARBA00023242"/>
    </source>
</evidence>
<evidence type="ECO:0000256" key="3">
    <source>
        <dbReference type="ARBA" id="ARBA00023015"/>
    </source>
</evidence>
<feature type="compositionally biased region" description="Gly residues" evidence="7">
    <location>
        <begin position="221"/>
        <end position="230"/>
    </location>
</feature>
<dbReference type="EnsemblMetazoa" id="ADIR004618-RA">
    <property type="protein sequence ID" value="ADIR004618-PA"/>
    <property type="gene ID" value="ADIR004618"/>
</dbReference>
<feature type="region of interest" description="Disordered" evidence="7">
    <location>
        <begin position="1"/>
        <end position="38"/>
    </location>
</feature>
<accession>A0A182NAE2</accession>
<sequence length="403" mass="43677">MKMDGRPDAYDPDNDADSGEDTDEASESEMACSSGTHTVDERLEIKEQMYQDKLDNLLGQLELLKQRKQPEYLKAVERLQAELDDRLLLNECHRDYMLACAERDCQLEILAAEKEYEEKKLELKENIISDLEDQKKLIEHEFATMELGGDHIDVKPTVTRKLRRRPNEPLPVPEKRRKPTTGQITFLLDDKEVEHDLKLIARTKPLSGARSSSAQYAHNGGASGSGGPGGASTTAVPSQPTGAVSSVGSTSGGGTGGAGANSEQNGSTNSGATGGNSSSTITTTTNNNNNNTSASDTYATNSSVATGQGGSGGSQSGSGHGQHGQQTLADTRIEDGKLWYERRWFHRGQPVHVEGRDLQRFAANISAVGVEAICVKKTLDGQKVRIFLSHLRRGKISIKRRAN</sequence>
<feature type="compositionally biased region" description="Acidic residues" evidence="7">
    <location>
        <begin position="10"/>
        <end position="27"/>
    </location>
</feature>
<organism evidence="8 9">
    <name type="scientific">Anopheles dirus</name>
    <dbReference type="NCBI Taxonomy" id="7168"/>
    <lineage>
        <taxon>Eukaryota</taxon>
        <taxon>Metazoa</taxon>
        <taxon>Ecdysozoa</taxon>
        <taxon>Arthropoda</taxon>
        <taxon>Hexapoda</taxon>
        <taxon>Insecta</taxon>
        <taxon>Pterygota</taxon>
        <taxon>Neoptera</taxon>
        <taxon>Endopterygota</taxon>
        <taxon>Diptera</taxon>
        <taxon>Nematocera</taxon>
        <taxon>Culicoidea</taxon>
        <taxon>Culicidae</taxon>
        <taxon>Anophelinae</taxon>
        <taxon>Anopheles</taxon>
    </lineage>
</organism>
<feature type="compositionally biased region" description="Gly residues" evidence="7">
    <location>
        <begin position="250"/>
        <end position="259"/>
    </location>
</feature>
<keyword evidence="5" id="KW-0539">Nucleus</keyword>
<dbReference type="SMART" id="SM01401">
    <property type="entry name" value="Sds3"/>
    <property type="match status" value="1"/>
</dbReference>
<evidence type="ECO:0000256" key="6">
    <source>
        <dbReference type="SAM" id="Coils"/>
    </source>
</evidence>
<reference evidence="8" key="2">
    <citation type="submission" date="2020-05" db="UniProtKB">
        <authorList>
            <consortium name="EnsemblMetazoa"/>
        </authorList>
    </citation>
    <scope>IDENTIFICATION</scope>
    <source>
        <strain evidence="8">WRAIR2</strain>
    </source>
</reference>
<reference evidence="9" key="1">
    <citation type="submission" date="2013-03" db="EMBL/GenBank/DDBJ databases">
        <title>The Genome Sequence of Anopheles dirus WRAIR2.</title>
        <authorList>
            <consortium name="The Broad Institute Genomics Platform"/>
            <person name="Neafsey D.E."/>
            <person name="Walton C."/>
            <person name="Walker B."/>
            <person name="Young S.K."/>
            <person name="Zeng Q."/>
            <person name="Gargeya S."/>
            <person name="Fitzgerald M."/>
            <person name="Haas B."/>
            <person name="Abouelleil A."/>
            <person name="Allen A.W."/>
            <person name="Alvarado L."/>
            <person name="Arachchi H.M."/>
            <person name="Berlin A.M."/>
            <person name="Chapman S.B."/>
            <person name="Gainer-Dewar J."/>
            <person name="Goldberg J."/>
            <person name="Griggs A."/>
            <person name="Gujja S."/>
            <person name="Hansen M."/>
            <person name="Howarth C."/>
            <person name="Imamovic A."/>
            <person name="Ireland A."/>
            <person name="Larimer J."/>
            <person name="McCowan C."/>
            <person name="Murphy C."/>
            <person name="Pearson M."/>
            <person name="Poon T.W."/>
            <person name="Priest M."/>
            <person name="Roberts A."/>
            <person name="Saif S."/>
            <person name="Shea T."/>
            <person name="Sisk P."/>
            <person name="Sykes S."/>
            <person name="Wortman J."/>
            <person name="Nusbaum C."/>
            <person name="Birren B."/>
        </authorList>
    </citation>
    <scope>NUCLEOTIDE SEQUENCE [LARGE SCALE GENOMIC DNA]</scope>
    <source>
        <strain evidence="9">WRAIR2</strain>
    </source>
</reference>
<keyword evidence="3" id="KW-0805">Transcription regulation</keyword>
<evidence type="ECO:0000313" key="8">
    <source>
        <dbReference type="EnsemblMetazoa" id="ADIR004618-PA"/>
    </source>
</evidence>
<evidence type="ECO:0000256" key="4">
    <source>
        <dbReference type="ARBA" id="ARBA00023163"/>
    </source>
</evidence>
<keyword evidence="2" id="KW-0678">Repressor</keyword>
<dbReference type="GO" id="GO:0010468">
    <property type="term" value="P:regulation of gene expression"/>
    <property type="evidence" value="ECO:0007669"/>
    <property type="project" value="UniProtKB-ARBA"/>
</dbReference>
<name>A0A182NAE2_9DIPT</name>
<evidence type="ECO:0008006" key="10">
    <source>
        <dbReference type="Google" id="ProtNLM"/>
    </source>
</evidence>
<feature type="region of interest" description="Disordered" evidence="7">
    <location>
        <begin position="161"/>
        <end position="183"/>
    </location>
</feature>
<feature type="compositionally biased region" description="Gly residues" evidence="7">
    <location>
        <begin position="307"/>
        <end position="322"/>
    </location>
</feature>
<feature type="region of interest" description="Disordered" evidence="7">
    <location>
        <begin position="204"/>
        <end position="327"/>
    </location>
</feature>
<dbReference type="PANTHER" id="PTHR21964">
    <property type="entry name" value="BREAST CANCER METASTASIS-SUPPRESSOR 1"/>
    <property type="match status" value="1"/>
</dbReference>
<keyword evidence="6" id="KW-0175">Coiled coil</keyword>
<protein>
    <recommendedName>
        <fullName evidence="10">Sin3 histone deacetylase corepressor complex component SDS3</fullName>
    </recommendedName>
</protein>